<feature type="domain" description="Lipopolysaccharide assembly protein A" evidence="6">
    <location>
        <begin position="26"/>
        <end position="76"/>
    </location>
</feature>
<evidence type="ECO:0000313" key="7">
    <source>
        <dbReference type="EMBL" id="MDA7020425.1"/>
    </source>
</evidence>
<keyword evidence="10" id="KW-1185">Reference proteome</keyword>
<organism evidence="8 9">
    <name type="scientific">Pseudomonas fragi</name>
    <dbReference type="NCBI Taxonomy" id="296"/>
    <lineage>
        <taxon>Bacteria</taxon>
        <taxon>Pseudomonadati</taxon>
        <taxon>Pseudomonadota</taxon>
        <taxon>Gammaproteobacteria</taxon>
        <taxon>Pseudomonadales</taxon>
        <taxon>Pseudomonadaceae</taxon>
        <taxon>Pseudomonas</taxon>
    </lineage>
</organism>
<keyword evidence="4 5" id="KW-0472">Membrane</keyword>
<dbReference type="GO" id="GO:0005886">
    <property type="term" value="C:plasma membrane"/>
    <property type="evidence" value="ECO:0007669"/>
    <property type="project" value="InterPro"/>
</dbReference>
<evidence type="ECO:0000313" key="9">
    <source>
        <dbReference type="Proteomes" id="UP000330809"/>
    </source>
</evidence>
<evidence type="ECO:0000256" key="5">
    <source>
        <dbReference type="SAM" id="Phobius"/>
    </source>
</evidence>
<feature type="transmembrane region" description="Helical" evidence="5">
    <location>
        <begin position="45"/>
        <end position="68"/>
    </location>
</feature>
<keyword evidence="2 5" id="KW-0812">Transmembrane</keyword>
<accession>A0A267CBF0</accession>
<proteinExistence type="predicted"/>
<protein>
    <submittedName>
        <fullName evidence="7">Lipopolysaccharide assembly protein LapA domain-containing protein</fullName>
    </submittedName>
    <submittedName>
        <fullName evidence="8">Membrane protein</fullName>
    </submittedName>
</protein>
<name>A0A267CBF0_PSEFR</name>
<evidence type="ECO:0000313" key="10">
    <source>
        <dbReference type="Proteomes" id="UP001212337"/>
    </source>
</evidence>
<evidence type="ECO:0000256" key="2">
    <source>
        <dbReference type="ARBA" id="ARBA00022692"/>
    </source>
</evidence>
<keyword evidence="3 5" id="KW-1133">Transmembrane helix</keyword>
<evidence type="ECO:0000256" key="3">
    <source>
        <dbReference type="ARBA" id="ARBA00022989"/>
    </source>
</evidence>
<dbReference type="Proteomes" id="UP000330809">
    <property type="component" value="Unassembled WGS sequence"/>
</dbReference>
<dbReference type="Pfam" id="PF06305">
    <property type="entry name" value="LapA_dom"/>
    <property type="match status" value="1"/>
</dbReference>
<evidence type="ECO:0000313" key="8">
    <source>
        <dbReference type="EMBL" id="VFB21786.1"/>
    </source>
</evidence>
<dbReference type="EMBL" id="CAACYJ010000040">
    <property type="protein sequence ID" value="VFB21786.1"/>
    <property type="molecule type" value="Genomic_DNA"/>
</dbReference>
<dbReference type="InterPro" id="IPR010445">
    <property type="entry name" value="LapA_dom"/>
</dbReference>
<sequence length="87" mass="9591">MRTFKRAASVVFGLIVIFGVLIFILENQQPVALVFLGWRTPELPGSLLIICALLLGMAIGPVLGWLAYSRKARKLKLELMVQAKPAI</sequence>
<evidence type="ECO:0000259" key="6">
    <source>
        <dbReference type="Pfam" id="PF06305"/>
    </source>
</evidence>
<dbReference type="EMBL" id="JAQJVI010000001">
    <property type="protein sequence ID" value="MDA7020425.1"/>
    <property type="molecule type" value="Genomic_DNA"/>
</dbReference>
<reference evidence="7 10" key="2">
    <citation type="submission" date="2023-01" db="EMBL/GenBank/DDBJ databases">
        <title>Effects of deletion of Siderophore biosynthase gene in Pseudomonas fragi on quorum sensing and spoliage ability.</title>
        <authorList>
            <person name="Cui F."/>
            <person name="Wang D."/>
            <person name="Liu J."/>
            <person name="Wang Q."/>
            <person name="Li T."/>
            <person name="Li J."/>
        </authorList>
    </citation>
    <scope>NUCLEOTIDE SEQUENCE [LARGE SCALE GENOMIC DNA]</scope>
    <source>
        <strain evidence="7 10">MS-10</strain>
    </source>
</reference>
<reference evidence="8 9" key="1">
    <citation type="submission" date="2019-02" db="EMBL/GenBank/DDBJ databases">
        <authorList>
            <consortium name="Pathogen Informatics"/>
        </authorList>
    </citation>
    <scope>NUCLEOTIDE SEQUENCE [LARGE SCALE GENOMIC DNA]</scope>
    <source>
        <strain evidence="8 9">3012STDY7103891</strain>
    </source>
</reference>
<dbReference type="RefSeq" id="WP_095019026.1">
    <property type="nucleotide sequence ID" value="NZ_CAACYJ010000040.1"/>
</dbReference>
<dbReference type="Proteomes" id="UP001212337">
    <property type="component" value="Unassembled WGS sequence"/>
</dbReference>
<dbReference type="AlphaFoldDB" id="A0A267CBF0"/>
<feature type="transmembrane region" description="Helical" evidence="5">
    <location>
        <begin position="7"/>
        <end position="25"/>
    </location>
</feature>
<evidence type="ECO:0000256" key="4">
    <source>
        <dbReference type="ARBA" id="ARBA00023136"/>
    </source>
</evidence>
<keyword evidence="1" id="KW-1003">Cell membrane</keyword>
<evidence type="ECO:0000256" key="1">
    <source>
        <dbReference type="ARBA" id="ARBA00022475"/>
    </source>
</evidence>
<gene>
    <name evidence="8" type="ORF">NCTC10754_04460</name>
    <name evidence="7" type="ORF">PI499_00805</name>
</gene>